<feature type="domain" description="Response regulatory" evidence="2">
    <location>
        <begin position="7"/>
        <end position="120"/>
    </location>
</feature>
<dbReference type="SMART" id="SM00448">
    <property type="entry name" value="REC"/>
    <property type="match status" value="1"/>
</dbReference>
<sequence>MTQKKVTLLLVDDEKMNTMILSRRLRKEGFDIDEAGDGQQAVASVLNKHKPDLILMDLMMPVMDGWEATKQIKQKFPDVKIIAVSAKVDEEFHTIEQGFDGFCAKPINFKVLIKKIEQVLNLDSAA</sequence>
<dbReference type="InterPro" id="IPR052048">
    <property type="entry name" value="ST_Response_Regulator"/>
</dbReference>
<protein>
    <submittedName>
        <fullName evidence="3">CheY chemotaxis protein or a CheY-like REC (Receiver) domain</fullName>
    </submittedName>
</protein>
<dbReference type="Pfam" id="PF00072">
    <property type="entry name" value="Response_reg"/>
    <property type="match status" value="1"/>
</dbReference>
<dbReference type="PANTHER" id="PTHR43228:SF1">
    <property type="entry name" value="TWO-COMPONENT RESPONSE REGULATOR ARR22"/>
    <property type="match status" value="1"/>
</dbReference>
<accession>A0A1Y6CUT3</accession>
<feature type="modified residue" description="4-aspartylphosphate" evidence="1">
    <location>
        <position position="57"/>
    </location>
</feature>
<dbReference type="PANTHER" id="PTHR43228">
    <property type="entry name" value="TWO-COMPONENT RESPONSE REGULATOR"/>
    <property type="match status" value="1"/>
</dbReference>
<dbReference type="STRING" id="1513793.SAMN06296036_13020"/>
<dbReference type="Gene3D" id="3.40.50.2300">
    <property type="match status" value="1"/>
</dbReference>
<dbReference type="EMBL" id="FWZT01000030">
    <property type="protein sequence ID" value="SMF76352.1"/>
    <property type="molecule type" value="Genomic_DNA"/>
</dbReference>
<dbReference type="Proteomes" id="UP000192907">
    <property type="component" value="Unassembled WGS sequence"/>
</dbReference>
<evidence type="ECO:0000256" key="1">
    <source>
        <dbReference type="PROSITE-ProRule" id="PRU00169"/>
    </source>
</evidence>
<evidence type="ECO:0000259" key="2">
    <source>
        <dbReference type="PROSITE" id="PS50110"/>
    </source>
</evidence>
<name>A0A1Y6CUT3_9BACT</name>
<keyword evidence="4" id="KW-1185">Reference proteome</keyword>
<dbReference type="OrthoDB" id="5298141at2"/>
<proteinExistence type="predicted"/>
<keyword evidence="1" id="KW-0597">Phosphoprotein</keyword>
<dbReference type="AlphaFoldDB" id="A0A1Y6CUT3"/>
<dbReference type="PROSITE" id="PS50110">
    <property type="entry name" value="RESPONSE_REGULATORY"/>
    <property type="match status" value="1"/>
</dbReference>
<reference evidence="4" key="1">
    <citation type="submission" date="2017-04" db="EMBL/GenBank/DDBJ databases">
        <authorList>
            <person name="Varghese N."/>
            <person name="Submissions S."/>
        </authorList>
    </citation>
    <scope>NUCLEOTIDE SEQUENCE [LARGE SCALE GENOMIC DNA]</scope>
    <source>
        <strain evidence="4">RKEM611</strain>
    </source>
</reference>
<evidence type="ECO:0000313" key="3">
    <source>
        <dbReference type="EMBL" id="SMF76352.1"/>
    </source>
</evidence>
<dbReference type="SUPFAM" id="SSF52172">
    <property type="entry name" value="CheY-like"/>
    <property type="match status" value="1"/>
</dbReference>
<dbReference type="RefSeq" id="WP_132325008.1">
    <property type="nucleotide sequence ID" value="NZ_FWZT01000030.1"/>
</dbReference>
<organism evidence="3 4">
    <name type="scientific">Pseudobacteriovorax antillogorgiicola</name>
    <dbReference type="NCBI Taxonomy" id="1513793"/>
    <lineage>
        <taxon>Bacteria</taxon>
        <taxon>Pseudomonadati</taxon>
        <taxon>Bdellovibrionota</taxon>
        <taxon>Oligoflexia</taxon>
        <taxon>Oligoflexales</taxon>
        <taxon>Pseudobacteriovoracaceae</taxon>
        <taxon>Pseudobacteriovorax</taxon>
    </lineage>
</organism>
<dbReference type="CDD" id="cd17546">
    <property type="entry name" value="REC_hyHK_CKI1_RcsC-like"/>
    <property type="match status" value="1"/>
</dbReference>
<gene>
    <name evidence="3" type="ORF">SAMN06296036_13020</name>
</gene>
<dbReference type="InterPro" id="IPR011006">
    <property type="entry name" value="CheY-like_superfamily"/>
</dbReference>
<dbReference type="InterPro" id="IPR001789">
    <property type="entry name" value="Sig_transdc_resp-reg_receiver"/>
</dbReference>
<evidence type="ECO:0000313" key="4">
    <source>
        <dbReference type="Proteomes" id="UP000192907"/>
    </source>
</evidence>
<dbReference type="GO" id="GO:0000160">
    <property type="term" value="P:phosphorelay signal transduction system"/>
    <property type="evidence" value="ECO:0007669"/>
    <property type="project" value="InterPro"/>
</dbReference>